<sequence length="897" mass="97756">MQTFTERLASFDVAHPATKKRTSSAKNSKLLRWPHKTPFPAQLAEAGFFFCPAASAPDNAACFLCQTNIDGWEANDNPAVEHLKLSPQCGWAINVCVEQKVETATIEDISLASDKMLEARKMTFSSRWPHENKRGWLCKSQKMAEAGWYYCPTEESDDYANDEHQRRSKDCDFFNQPVSKSKAGRGRKPRTSKASRVSAQSALAAAMGSVSIADSAENNNESLMIVEDDSAMPVKTSKGTKKATRAKKSAGEPMLAARKTGAEESMQASSFIEPEDDDFEIKIAPVAAKATRGKKRKSEEKQEIHQIGSPSSAKDLSREPPPKRRATGSRTSNAQAESMQTSAIHEQDRDLHMTDGESILRPQATTSKKGGKGRKKRASSTVRKASATSTASMASLRAPIPNDEEIEAALEADLDRPLTDEESDPVPQPVISSKTRRLTRTKPTSRNATASVAPTRQMTRSITLPSNAIDEAGAKLETEADTKPEPEPVIKSLPPTASKSRKPSKKHGNMATYDANQRQELQPLVEPSKSDTGRTASFTQPKTRQTSRQVAASKPQDPAAAPAPAVDYPSLDMNSSALDSRATEDDSGHETDASVLRQDTKKQGPRKGTKKLKKGRKAALKSRNIEDIVQPEEGAEVPIDESSADAMMFDEPELVDAQVLDEPAPTKPAKKKTAKLTRTKTAKAKEVTPKRPSPAPAMDEPWTDEVLGESTPLLPVVTRIPSPPPVRAQTPVVVIEVAKASTKVPSPEKTPSPMISRQSSDAENQPPSSRPSALRPPLNMQSPSKAQTIRIPLAASTPTTSPSKRNISKLQTSMPWKAVDLEKIFLASPGAEKENMTEALSGSLTSPEKKLTVEEWIYRNAREGEERLRSECERLVGRFEGEGLRALKSLEGIRCLE</sequence>
<feature type="compositionally biased region" description="Basic residues" evidence="3">
    <location>
        <begin position="369"/>
        <end position="378"/>
    </location>
</feature>
<dbReference type="Pfam" id="PF00653">
    <property type="entry name" value="BIR"/>
    <property type="match status" value="2"/>
</dbReference>
<name>A0A8H3EKZ0_9LECA</name>
<evidence type="ECO:0000256" key="2">
    <source>
        <dbReference type="ARBA" id="ARBA00022833"/>
    </source>
</evidence>
<dbReference type="Gene3D" id="1.10.1170.10">
    <property type="entry name" value="Inhibitor Of Apoptosis Protein (2mihbC-IAP-1), Chain A"/>
    <property type="match status" value="2"/>
</dbReference>
<evidence type="ECO:0000313" key="5">
    <source>
        <dbReference type="Proteomes" id="UP000664521"/>
    </source>
</evidence>
<dbReference type="PROSITE" id="PS50143">
    <property type="entry name" value="BIR_REPEAT_2"/>
    <property type="match status" value="1"/>
</dbReference>
<feature type="compositionally biased region" description="Low complexity" evidence="3">
    <location>
        <begin position="766"/>
        <end position="778"/>
    </location>
</feature>
<gene>
    <name evidence="4" type="ORF">HETSPECPRED_004800</name>
</gene>
<evidence type="ECO:0000313" key="4">
    <source>
        <dbReference type="EMBL" id="CAF9904836.1"/>
    </source>
</evidence>
<feature type="compositionally biased region" description="Basic residues" evidence="3">
    <location>
        <begin position="668"/>
        <end position="682"/>
    </location>
</feature>
<accession>A0A8H3EKZ0</accession>
<dbReference type="PANTHER" id="PTHR46771:SF5">
    <property type="entry name" value="DETERIN"/>
    <property type="match status" value="1"/>
</dbReference>
<keyword evidence="5" id="KW-1185">Reference proteome</keyword>
<feature type="compositionally biased region" description="Basic and acidic residues" evidence="3">
    <location>
        <begin position="345"/>
        <end position="355"/>
    </location>
</feature>
<dbReference type="GO" id="GO:0046872">
    <property type="term" value="F:metal ion binding"/>
    <property type="evidence" value="ECO:0007669"/>
    <property type="project" value="UniProtKB-KW"/>
</dbReference>
<feature type="compositionally biased region" description="Polar residues" evidence="3">
    <location>
        <begin position="328"/>
        <end position="344"/>
    </location>
</feature>
<dbReference type="SMART" id="SM00238">
    <property type="entry name" value="BIR"/>
    <property type="match status" value="2"/>
</dbReference>
<dbReference type="AlphaFoldDB" id="A0A8H3EKZ0"/>
<feature type="compositionally biased region" description="Basic and acidic residues" evidence="3">
    <location>
        <begin position="581"/>
        <end position="602"/>
    </location>
</feature>
<dbReference type="CDD" id="cd00022">
    <property type="entry name" value="BIR"/>
    <property type="match status" value="1"/>
</dbReference>
<dbReference type="InterPro" id="IPR001370">
    <property type="entry name" value="BIR_rpt"/>
</dbReference>
<dbReference type="OrthoDB" id="2196114at2759"/>
<reference evidence="4" key="1">
    <citation type="submission" date="2021-03" db="EMBL/GenBank/DDBJ databases">
        <authorList>
            <person name="Tagirdzhanova G."/>
        </authorList>
    </citation>
    <scope>NUCLEOTIDE SEQUENCE</scope>
</reference>
<feature type="compositionally biased region" description="Basic and acidic residues" evidence="3">
    <location>
        <begin position="472"/>
        <end position="488"/>
    </location>
</feature>
<feature type="compositionally biased region" description="Polar residues" evidence="3">
    <location>
        <begin position="753"/>
        <end position="765"/>
    </location>
</feature>
<dbReference type="InterPro" id="IPR051190">
    <property type="entry name" value="Baculoviral_IAP"/>
</dbReference>
<dbReference type="EMBL" id="CAJPDS010000003">
    <property type="protein sequence ID" value="CAF9904836.1"/>
    <property type="molecule type" value="Genomic_DNA"/>
</dbReference>
<feature type="compositionally biased region" description="Basic residues" evidence="3">
    <location>
        <begin position="499"/>
        <end position="508"/>
    </location>
</feature>
<feature type="compositionally biased region" description="Polar residues" evidence="3">
    <location>
        <begin position="796"/>
        <end position="811"/>
    </location>
</feature>
<dbReference type="PANTHER" id="PTHR46771">
    <property type="entry name" value="DETERIN"/>
    <property type="match status" value="1"/>
</dbReference>
<feature type="compositionally biased region" description="Low complexity" evidence="3">
    <location>
        <begin position="379"/>
        <end position="395"/>
    </location>
</feature>
<keyword evidence="1" id="KW-0479">Metal-binding</keyword>
<feature type="region of interest" description="Disordered" evidence="3">
    <location>
        <begin position="658"/>
        <end position="703"/>
    </location>
</feature>
<organism evidence="4 5">
    <name type="scientific">Heterodermia speciosa</name>
    <dbReference type="NCBI Taxonomy" id="116794"/>
    <lineage>
        <taxon>Eukaryota</taxon>
        <taxon>Fungi</taxon>
        <taxon>Dikarya</taxon>
        <taxon>Ascomycota</taxon>
        <taxon>Pezizomycotina</taxon>
        <taxon>Lecanoromycetes</taxon>
        <taxon>OSLEUM clade</taxon>
        <taxon>Lecanoromycetidae</taxon>
        <taxon>Caliciales</taxon>
        <taxon>Physciaceae</taxon>
        <taxon>Heterodermia</taxon>
    </lineage>
</organism>
<feature type="compositionally biased region" description="Basic residues" evidence="3">
    <location>
        <begin position="182"/>
        <end position="193"/>
    </location>
</feature>
<proteinExistence type="predicted"/>
<evidence type="ECO:0008006" key="6">
    <source>
        <dbReference type="Google" id="ProtNLM"/>
    </source>
</evidence>
<protein>
    <recommendedName>
        <fullName evidence="6">BIR-domain-containing protein</fullName>
    </recommendedName>
</protein>
<feature type="region of interest" description="Disordered" evidence="3">
    <location>
        <begin position="234"/>
        <end position="642"/>
    </location>
</feature>
<comment type="caution">
    <text evidence="4">The sequence shown here is derived from an EMBL/GenBank/DDBJ whole genome shotgun (WGS) entry which is preliminary data.</text>
</comment>
<feature type="region of interest" description="Disordered" evidence="3">
    <location>
        <begin position="170"/>
        <end position="199"/>
    </location>
</feature>
<feature type="compositionally biased region" description="Basic residues" evidence="3">
    <location>
        <begin position="603"/>
        <end position="620"/>
    </location>
</feature>
<dbReference type="Proteomes" id="UP000664521">
    <property type="component" value="Unassembled WGS sequence"/>
</dbReference>
<feature type="compositionally biased region" description="Low complexity" evidence="3">
    <location>
        <begin position="551"/>
        <end position="565"/>
    </location>
</feature>
<feature type="compositionally biased region" description="Basic residues" evidence="3">
    <location>
        <begin position="238"/>
        <end position="248"/>
    </location>
</feature>
<feature type="compositionally biased region" description="Acidic residues" evidence="3">
    <location>
        <begin position="402"/>
        <end position="412"/>
    </location>
</feature>
<feature type="compositionally biased region" description="Polar residues" evidence="3">
    <location>
        <begin position="533"/>
        <end position="550"/>
    </location>
</feature>
<keyword evidence="2" id="KW-0862">Zinc</keyword>
<feature type="compositionally biased region" description="Acidic residues" evidence="3">
    <location>
        <begin position="629"/>
        <end position="642"/>
    </location>
</feature>
<feature type="region of interest" description="Disordered" evidence="3">
    <location>
        <begin position="739"/>
        <end position="811"/>
    </location>
</feature>
<dbReference type="SUPFAM" id="SSF57924">
    <property type="entry name" value="Inhibitor of apoptosis (IAP) repeat"/>
    <property type="match status" value="2"/>
</dbReference>
<feature type="compositionally biased region" description="Polar residues" evidence="3">
    <location>
        <begin position="441"/>
        <end position="466"/>
    </location>
</feature>
<evidence type="ECO:0000256" key="3">
    <source>
        <dbReference type="SAM" id="MobiDB-lite"/>
    </source>
</evidence>
<evidence type="ECO:0000256" key="1">
    <source>
        <dbReference type="ARBA" id="ARBA00022723"/>
    </source>
</evidence>